<evidence type="ECO:0000313" key="1">
    <source>
        <dbReference type="EMBL" id="QNS08289.1"/>
    </source>
</evidence>
<dbReference type="RefSeq" id="WP_188340950.1">
    <property type="nucleotide sequence ID" value="NZ_CP061281.1"/>
</dbReference>
<keyword evidence="2" id="KW-1185">Reference proteome</keyword>
<dbReference type="Proteomes" id="UP000516428">
    <property type="component" value="Chromosome"/>
</dbReference>
<dbReference type="SUPFAM" id="SSF46894">
    <property type="entry name" value="C-terminal effector domain of the bipartite response regulators"/>
    <property type="match status" value="1"/>
</dbReference>
<dbReference type="InterPro" id="IPR016032">
    <property type="entry name" value="Sig_transdc_resp-reg_C-effctor"/>
</dbReference>
<dbReference type="InterPro" id="IPR036388">
    <property type="entry name" value="WH-like_DNA-bd_sf"/>
</dbReference>
<dbReference type="AlphaFoldDB" id="A0A7H1BHT4"/>
<dbReference type="EMBL" id="CP061281">
    <property type="protein sequence ID" value="QNS08289.1"/>
    <property type="molecule type" value="Genomic_DNA"/>
</dbReference>
<name>A0A7H1BHT4_9ACTN</name>
<organism evidence="1 2">
    <name type="scientific">Streptomyces xanthii</name>
    <dbReference type="NCBI Taxonomy" id="2768069"/>
    <lineage>
        <taxon>Bacteria</taxon>
        <taxon>Bacillati</taxon>
        <taxon>Actinomycetota</taxon>
        <taxon>Actinomycetes</taxon>
        <taxon>Kitasatosporales</taxon>
        <taxon>Streptomycetaceae</taxon>
        <taxon>Streptomyces</taxon>
    </lineage>
</organism>
<dbReference type="PANTHER" id="PTHR34293">
    <property type="entry name" value="HTH-TYPE TRANSCRIPTIONAL REGULATOR TRMBL2"/>
    <property type="match status" value="1"/>
</dbReference>
<proteinExistence type="predicted"/>
<gene>
    <name evidence="1" type="ORF">IAG42_34925</name>
</gene>
<dbReference type="InterPro" id="IPR051797">
    <property type="entry name" value="TrmB-like"/>
</dbReference>
<sequence>MPAHHMAVLGITAVEEEVYRLLLRSPGAELSEVHVLSRQEPIVLDAAVRRLRELHVLREDGGKVWPHTPDVVVNRLAQQRLEELYHAIRTLSDLRPIVDSLTLESSERSPDAEHAPVERLIGLPAIRERLDELAFFARSEILACEPYDALTPENIENARPLDLRCLRRGVVVRNLVRASAVADDTTRAYLQELTAAGARVRVIEDLSELMLVYDHRTTLVPVDPKNTSKGALCSSEEGIVTTVVNNFERLWAGAAEFSDVVEQGSRGSGEPELTGLQAEVLRAMCTVSKDETGARQVGTALRTYRRYISELIRILGAENRAHAALLARERGWI</sequence>
<dbReference type="Gene3D" id="1.10.10.10">
    <property type="entry name" value="Winged helix-like DNA-binding domain superfamily/Winged helix DNA-binding domain"/>
    <property type="match status" value="1"/>
</dbReference>
<dbReference type="PANTHER" id="PTHR34293:SF1">
    <property type="entry name" value="HTH-TYPE TRANSCRIPTIONAL REGULATOR TRMBL2"/>
    <property type="match status" value="1"/>
</dbReference>
<dbReference type="GO" id="GO:0006355">
    <property type="term" value="P:regulation of DNA-templated transcription"/>
    <property type="evidence" value="ECO:0007669"/>
    <property type="project" value="InterPro"/>
</dbReference>
<evidence type="ECO:0000313" key="2">
    <source>
        <dbReference type="Proteomes" id="UP000516428"/>
    </source>
</evidence>
<protein>
    <submittedName>
        <fullName evidence="1">Helix-turn-helix transcriptional regulator</fullName>
    </submittedName>
</protein>
<reference evidence="1 2" key="1">
    <citation type="submission" date="2020-09" db="EMBL/GenBank/DDBJ databases">
        <title>A novel species.</title>
        <authorList>
            <person name="Gao J."/>
        </authorList>
    </citation>
    <scope>NUCLEOTIDE SEQUENCE [LARGE SCALE GENOMIC DNA]</scope>
    <source>
        <strain evidence="1 2">CRXT-Y-14</strain>
    </source>
</reference>
<dbReference type="KEGG" id="sxn:IAG42_34925"/>
<accession>A0A7H1BHT4</accession>
<dbReference type="GO" id="GO:0003677">
    <property type="term" value="F:DNA binding"/>
    <property type="evidence" value="ECO:0007669"/>
    <property type="project" value="InterPro"/>
</dbReference>